<name>W9RPV1_9ROSA</name>
<organism evidence="1 2">
    <name type="scientific">Morus notabilis</name>
    <dbReference type="NCBI Taxonomy" id="981085"/>
    <lineage>
        <taxon>Eukaryota</taxon>
        <taxon>Viridiplantae</taxon>
        <taxon>Streptophyta</taxon>
        <taxon>Embryophyta</taxon>
        <taxon>Tracheophyta</taxon>
        <taxon>Spermatophyta</taxon>
        <taxon>Magnoliopsida</taxon>
        <taxon>eudicotyledons</taxon>
        <taxon>Gunneridae</taxon>
        <taxon>Pentapetalae</taxon>
        <taxon>rosids</taxon>
        <taxon>fabids</taxon>
        <taxon>Rosales</taxon>
        <taxon>Moraceae</taxon>
        <taxon>Moreae</taxon>
        <taxon>Morus</taxon>
    </lineage>
</organism>
<protein>
    <submittedName>
        <fullName evidence="1">Uncharacterized protein</fullName>
    </submittedName>
</protein>
<dbReference type="AlphaFoldDB" id="W9RPV1"/>
<dbReference type="Proteomes" id="UP000030645">
    <property type="component" value="Unassembled WGS sequence"/>
</dbReference>
<evidence type="ECO:0000313" key="2">
    <source>
        <dbReference type="Proteomes" id="UP000030645"/>
    </source>
</evidence>
<keyword evidence="2" id="KW-1185">Reference proteome</keyword>
<dbReference type="EMBL" id="KE345039">
    <property type="protein sequence ID" value="EXB90581.1"/>
    <property type="molecule type" value="Genomic_DNA"/>
</dbReference>
<proteinExistence type="predicted"/>
<evidence type="ECO:0000313" key="1">
    <source>
        <dbReference type="EMBL" id="EXB90581.1"/>
    </source>
</evidence>
<gene>
    <name evidence="1" type="ORF">L484_008178</name>
</gene>
<accession>W9RPV1</accession>
<reference evidence="2" key="1">
    <citation type="submission" date="2013-01" db="EMBL/GenBank/DDBJ databases">
        <title>Draft Genome Sequence of a Mulberry Tree, Morus notabilis C.K. Schneid.</title>
        <authorList>
            <person name="He N."/>
            <person name="Zhao S."/>
        </authorList>
    </citation>
    <scope>NUCLEOTIDE SEQUENCE</scope>
</reference>
<sequence>MVEVLAKTLSETDLKNSFPVPTDWLPVLPPLGQGHTNKMVQQLWVAYRLGYFWEFLYLMSPVEYYPIDGVNYYARSQSYLYAEEWLKASNLCFLKDSKLGIELFLTKERTSLEGQPV</sequence>